<proteinExistence type="predicted"/>
<feature type="domain" description="ABC transporter" evidence="12">
    <location>
        <begin position="6"/>
        <end position="242"/>
    </location>
</feature>
<evidence type="ECO:0000256" key="6">
    <source>
        <dbReference type="ARBA" id="ARBA00022741"/>
    </source>
</evidence>
<dbReference type="GO" id="GO:0005524">
    <property type="term" value="F:ATP binding"/>
    <property type="evidence" value="ECO:0007669"/>
    <property type="project" value="UniProtKB-KW"/>
</dbReference>
<evidence type="ECO:0000256" key="5">
    <source>
        <dbReference type="ARBA" id="ARBA00022737"/>
    </source>
</evidence>
<dbReference type="PANTHER" id="PTHR43790:SF9">
    <property type="entry name" value="GALACTOFURANOSE TRANSPORTER ATP-BINDING PROTEIN YTFR"/>
    <property type="match status" value="1"/>
</dbReference>
<dbReference type="InterPro" id="IPR050107">
    <property type="entry name" value="ABC_carbohydrate_import_ATPase"/>
</dbReference>
<keyword evidence="3" id="KW-1003">Cell membrane</keyword>
<dbReference type="Pfam" id="PF00005">
    <property type="entry name" value="ABC_tran"/>
    <property type="match status" value="2"/>
</dbReference>
<evidence type="ECO:0000256" key="11">
    <source>
        <dbReference type="SAM" id="Phobius"/>
    </source>
</evidence>
<dbReference type="RefSeq" id="WP_324273700.1">
    <property type="nucleotide sequence ID" value="NZ_CP141261.1"/>
</dbReference>
<comment type="subcellular location">
    <subcellularLocation>
        <location evidence="1">Cell membrane</location>
        <topology evidence="1">Multi-pass membrane protein</topology>
    </subcellularLocation>
</comment>
<evidence type="ECO:0000256" key="1">
    <source>
        <dbReference type="ARBA" id="ARBA00004651"/>
    </source>
</evidence>
<keyword evidence="14" id="KW-1185">Reference proteome</keyword>
<evidence type="ECO:0000256" key="2">
    <source>
        <dbReference type="ARBA" id="ARBA00022448"/>
    </source>
</evidence>
<dbReference type="Pfam" id="PF02653">
    <property type="entry name" value="BPD_transp_2"/>
    <property type="match status" value="1"/>
</dbReference>
<dbReference type="SUPFAM" id="SSF52540">
    <property type="entry name" value="P-loop containing nucleoside triphosphate hydrolases"/>
    <property type="match status" value="2"/>
</dbReference>
<dbReference type="InterPro" id="IPR017871">
    <property type="entry name" value="ABC_transporter-like_CS"/>
</dbReference>
<keyword evidence="9 11" id="KW-0472">Membrane</keyword>
<evidence type="ECO:0000313" key="13">
    <source>
        <dbReference type="EMBL" id="WRL62345.1"/>
    </source>
</evidence>
<feature type="transmembrane region" description="Helical" evidence="11">
    <location>
        <begin position="762"/>
        <end position="781"/>
    </location>
</feature>
<dbReference type="SMART" id="SM00382">
    <property type="entry name" value="AAA"/>
    <property type="match status" value="2"/>
</dbReference>
<feature type="transmembrane region" description="Helical" evidence="11">
    <location>
        <begin position="559"/>
        <end position="577"/>
    </location>
</feature>
<keyword evidence="5" id="KW-0677">Repeat</keyword>
<keyword evidence="2" id="KW-0813">Transport</keyword>
<dbReference type="InterPro" id="IPR001851">
    <property type="entry name" value="ABC_transp_permease"/>
</dbReference>
<name>A0ABZ1AV15_9ACTN</name>
<keyword evidence="6" id="KW-0547">Nucleotide-binding</keyword>
<organism evidence="13 14">
    <name type="scientific">Blastococcus brunescens</name>
    <dbReference type="NCBI Taxonomy" id="1564165"/>
    <lineage>
        <taxon>Bacteria</taxon>
        <taxon>Bacillati</taxon>
        <taxon>Actinomycetota</taxon>
        <taxon>Actinomycetes</taxon>
        <taxon>Geodermatophilales</taxon>
        <taxon>Geodermatophilaceae</taxon>
        <taxon>Blastococcus</taxon>
    </lineage>
</organism>
<dbReference type="Gene3D" id="3.40.50.300">
    <property type="entry name" value="P-loop containing nucleotide triphosphate hydrolases"/>
    <property type="match status" value="2"/>
</dbReference>
<feature type="compositionally biased region" description="Basic and acidic residues" evidence="10">
    <location>
        <begin position="518"/>
        <end position="530"/>
    </location>
</feature>
<feature type="transmembrane region" description="Helical" evidence="11">
    <location>
        <begin position="640"/>
        <end position="663"/>
    </location>
</feature>
<feature type="transmembrane region" description="Helical" evidence="11">
    <location>
        <begin position="816"/>
        <end position="835"/>
    </location>
</feature>
<feature type="transmembrane region" description="Helical" evidence="11">
    <location>
        <begin position="669"/>
        <end position="690"/>
    </location>
</feature>
<evidence type="ECO:0000256" key="9">
    <source>
        <dbReference type="ARBA" id="ARBA00023136"/>
    </source>
</evidence>
<feature type="transmembrane region" description="Helical" evidence="11">
    <location>
        <begin position="589"/>
        <end position="609"/>
    </location>
</feature>
<gene>
    <name evidence="13" type="ORF">U6N30_20240</name>
</gene>
<keyword evidence="8 11" id="KW-1133">Transmembrane helix</keyword>
<feature type="region of interest" description="Disordered" evidence="10">
    <location>
        <begin position="501"/>
        <end position="548"/>
    </location>
</feature>
<dbReference type="PANTHER" id="PTHR43790">
    <property type="entry name" value="CARBOHYDRATE TRANSPORT ATP-BINDING PROTEIN MG119-RELATED"/>
    <property type="match status" value="1"/>
</dbReference>
<sequence>MTAPLLEMHGIVKTFPGVRALDGVDLDVRSGEVHCLLGQNGAGKSTLIKVLAGAHQPDAGTITWRGEQVQLKNPQVAMSLGIATIYQELDLVSGLTVADNIFLGRERSRFGIARPAPANEAAGALLTRLGHPEIRPTAEVGSLPAAAQQMVSIARALSQDAKLIVMDEPSAVLDNEEVQHLFEVIRDLGRDGVAVVYISHRLEEIRQVGDRITVLKDGRTVATGLPAQDTPTRRVIELMTGRDIEYVFPERRAVAAAEPLLSVRDLGLSGTFHGVSFDVAPGEVVGLAGLVGSGRSEILETIYGARRATGGTVSVAGRRLRAGSVAAAVSAGVGLAPEERKSQALLLGDAVYRNISIASLARFARGGFLTGGAEKDAAREQVQALDVRPADVTREVRTLSGGNQQKVVLARWLLRECRVLLLDEPTRGVDVGARSEIYALIRELADRGVAVVVVSSEIPEVLGLADRVLVISDGAVVAQEPADALDEHAVLDLVMEGTVGPAIGATGSRPPHSRTKGTWHDRQHRDDRGADAPASPEGRAPEGTNGKGPGFMAGPAGRLIGLVVALGLLCIVGAVTAPDRFVDIDNVLTILRLAAVVGVVSIGMTFVIIGGGIDLSVGALVALSSVWATTLATQQMAEDFHWIVMVFTAIAVGAGAGLINGIIIAYGRLVAFIATLAMLVSARGLAEIIANRRTQIVQDRGFREFFGGDVFGVPGLVIIWALVSVGGWILLNRTTFGRHTFAVGGNAEAARLAGIRVQWHTLKLYVLSGVTCGIAAVMLMARTTTGSSTHGTLLELQAIAAVVIGGTLLVGGRGTIVGTVLGVLILITLGNVFVLNNLSSSAQAVAQGLIIVLAVLLQSRLAEGAAAVSAG</sequence>
<reference evidence="13 14" key="1">
    <citation type="submission" date="2023-12" db="EMBL/GenBank/DDBJ databases">
        <title>Blastococcus brunescens sp. nov., an actonobacterium isolated from sandstone collected in sahara desert.</title>
        <authorList>
            <person name="Gtari M."/>
            <person name="Ghodhbane F."/>
        </authorList>
    </citation>
    <scope>NUCLEOTIDE SEQUENCE [LARGE SCALE GENOMIC DNA]</scope>
    <source>
        <strain evidence="13 14">BMG 8361</strain>
    </source>
</reference>
<keyword evidence="4 11" id="KW-0812">Transmembrane</keyword>
<evidence type="ECO:0000313" key="14">
    <source>
        <dbReference type="Proteomes" id="UP001324287"/>
    </source>
</evidence>
<dbReference type="EMBL" id="CP141261">
    <property type="protein sequence ID" value="WRL62345.1"/>
    <property type="molecule type" value="Genomic_DNA"/>
</dbReference>
<dbReference type="InterPro" id="IPR003593">
    <property type="entry name" value="AAA+_ATPase"/>
</dbReference>
<evidence type="ECO:0000256" key="8">
    <source>
        <dbReference type="ARBA" id="ARBA00022989"/>
    </source>
</evidence>
<dbReference type="CDD" id="cd03216">
    <property type="entry name" value="ABC_Carb_Monos_I"/>
    <property type="match status" value="1"/>
</dbReference>
<dbReference type="InterPro" id="IPR027417">
    <property type="entry name" value="P-loop_NTPase"/>
</dbReference>
<dbReference type="PROSITE" id="PS50893">
    <property type="entry name" value="ABC_TRANSPORTER_2"/>
    <property type="match status" value="2"/>
</dbReference>
<dbReference type="Proteomes" id="UP001324287">
    <property type="component" value="Chromosome"/>
</dbReference>
<evidence type="ECO:0000256" key="7">
    <source>
        <dbReference type="ARBA" id="ARBA00022840"/>
    </source>
</evidence>
<feature type="transmembrane region" description="Helical" evidence="11">
    <location>
        <begin position="710"/>
        <end position="731"/>
    </location>
</feature>
<dbReference type="CDD" id="cd03215">
    <property type="entry name" value="ABC_Carb_Monos_II"/>
    <property type="match status" value="1"/>
</dbReference>
<evidence type="ECO:0000256" key="10">
    <source>
        <dbReference type="SAM" id="MobiDB-lite"/>
    </source>
</evidence>
<dbReference type="CDD" id="cd06579">
    <property type="entry name" value="TM_PBP1_transp_AraH_like"/>
    <property type="match status" value="1"/>
</dbReference>
<dbReference type="PROSITE" id="PS00211">
    <property type="entry name" value="ABC_TRANSPORTER_1"/>
    <property type="match status" value="1"/>
</dbReference>
<accession>A0ABZ1AV15</accession>
<keyword evidence="7 13" id="KW-0067">ATP-binding</keyword>
<feature type="domain" description="ABC transporter" evidence="12">
    <location>
        <begin position="255"/>
        <end position="498"/>
    </location>
</feature>
<evidence type="ECO:0000256" key="3">
    <source>
        <dbReference type="ARBA" id="ARBA00022475"/>
    </source>
</evidence>
<evidence type="ECO:0000259" key="12">
    <source>
        <dbReference type="PROSITE" id="PS50893"/>
    </source>
</evidence>
<protein>
    <submittedName>
        <fullName evidence="13">ATP-binding cassette domain-containing protein</fullName>
    </submittedName>
</protein>
<evidence type="ECO:0000256" key="4">
    <source>
        <dbReference type="ARBA" id="ARBA00022692"/>
    </source>
</evidence>
<dbReference type="InterPro" id="IPR003439">
    <property type="entry name" value="ABC_transporter-like_ATP-bd"/>
</dbReference>